<dbReference type="GO" id="GO:0005886">
    <property type="term" value="C:plasma membrane"/>
    <property type="evidence" value="ECO:0007669"/>
    <property type="project" value="UniProtKB-SubCell"/>
</dbReference>
<sequence length="233" mass="23722">MDVLLDGLADAIALLLSGDQDSWSIIALTLRVSLTATAIALLIGLPLGAALALARFPGRRVALAAANTGMGMPPVVIGLFVTVLLWRSGPLGGLELLYTPAAMVLAQAAIASPIVVALVAAALQQVDPDFRVQMQALGATPVRAFAALLGEARLPLLAAAMAAFGAVVSEVGAAQMVGGNLAGQTRVLTTAAVLATSRGQFSLAIAFGLILLLIAFGVNLSLTLVQQRRAVLR</sequence>
<feature type="transmembrane region" description="Helical" evidence="5">
    <location>
        <begin position="144"/>
        <end position="168"/>
    </location>
</feature>
<evidence type="ECO:0000256" key="4">
    <source>
        <dbReference type="ARBA" id="ARBA00023136"/>
    </source>
</evidence>
<feature type="transmembrane region" description="Helical" evidence="5">
    <location>
        <begin position="25"/>
        <end position="54"/>
    </location>
</feature>
<comment type="similarity">
    <text evidence="5">Belongs to the binding-protein-dependent transport system permease family.</text>
</comment>
<proteinExistence type="inferred from homology"/>
<keyword evidence="4 5" id="KW-0472">Membrane</keyword>
<feature type="transmembrane region" description="Helical" evidence="5">
    <location>
        <begin position="98"/>
        <end position="123"/>
    </location>
</feature>
<protein>
    <submittedName>
        <fullName evidence="7">ABC-type tungstate transport system, permease protein</fullName>
    </submittedName>
</protein>
<evidence type="ECO:0000256" key="2">
    <source>
        <dbReference type="ARBA" id="ARBA00022692"/>
    </source>
</evidence>
<dbReference type="GO" id="GO:0055085">
    <property type="term" value="P:transmembrane transport"/>
    <property type="evidence" value="ECO:0007669"/>
    <property type="project" value="InterPro"/>
</dbReference>
<evidence type="ECO:0000256" key="5">
    <source>
        <dbReference type="RuleBase" id="RU363032"/>
    </source>
</evidence>
<dbReference type="AlphaFoldDB" id="A0A1M4EEI6"/>
<evidence type="ECO:0000259" key="6">
    <source>
        <dbReference type="PROSITE" id="PS50928"/>
    </source>
</evidence>
<feature type="domain" description="ABC transmembrane type-1" evidence="6">
    <location>
        <begin position="26"/>
        <end position="222"/>
    </location>
</feature>
<keyword evidence="5" id="KW-0813">Transport</keyword>
<organism evidence="7">
    <name type="scientific">Nonomuraea gerenzanensis</name>
    <dbReference type="NCBI Taxonomy" id="93944"/>
    <lineage>
        <taxon>Bacteria</taxon>
        <taxon>Bacillati</taxon>
        <taxon>Actinomycetota</taxon>
        <taxon>Actinomycetes</taxon>
        <taxon>Streptosporangiales</taxon>
        <taxon>Streptosporangiaceae</taxon>
        <taxon>Nonomuraea</taxon>
    </lineage>
</organism>
<evidence type="ECO:0000256" key="3">
    <source>
        <dbReference type="ARBA" id="ARBA00022989"/>
    </source>
</evidence>
<dbReference type="PANTHER" id="PTHR43632:SF1">
    <property type="entry name" value="PERMEASE COMPONENT OF TUNGSTATE ABC TRANSPORTER"/>
    <property type="match status" value="1"/>
</dbReference>
<dbReference type="RefSeq" id="WP_225265780.1">
    <property type="nucleotide sequence ID" value="NZ_CP084058.1"/>
</dbReference>
<dbReference type="Gene3D" id="1.10.3720.10">
    <property type="entry name" value="MetI-like"/>
    <property type="match status" value="1"/>
</dbReference>
<evidence type="ECO:0000313" key="7">
    <source>
        <dbReference type="EMBL" id="SBO96993.1"/>
    </source>
</evidence>
<keyword evidence="3 5" id="KW-1133">Transmembrane helix</keyword>
<dbReference type="Pfam" id="PF00528">
    <property type="entry name" value="BPD_transp_1"/>
    <property type="match status" value="1"/>
</dbReference>
<feature type="transmembrane region" description="Helical" evidence="5">
    <location>
        <begin position="203"/>
        <end position="225"/>
    </location>
</feature>
<accession>A0A1M4EEI6</accession>
<comment type="subcellular location">
    <subcellularLocation>
        <location evidence="5">Cell membrane</location>
        <topology evidence="5">Multi-pass membrane protein</topology>
    </subcellularLocation>
    <subcellularLocation>
        <location evidence="1">Membrane</location>
        <topology evidence="1">Multi-pass membrane protein</topology>
    </subcellularLocation>
</comment>
<dbReference type="PROSITE" id="PS50928">
    <property type="entry name" value="ABC_TM1"/>
    <property type="match status" value="1"/>
</dbReference>
<name>A0A1M4EEI6_9ACTN</name>
<dbReference type="EMBL" id="LT559118">
    <property type="protein sequence ID" value="SBO96993.1"/>
    <property type="molecule type" value="Genomic_DNA"/>
</dbReference>
<dbReference type="NCBIfam" id="NF038017">
    <property type="entry name" value="ABC_perm1"/>
    <property type="match status" value="1"/>
</dbReference>
<dbReference type="PANTHER" id="PTHR43632">
    <property type="entry name" value="PERMEASE COMPONENT OF TUNGSTATE ABC TRANSPORTER"/>
    <property type="match status" value="1"/>
</dbReference>
<dbReference type="InterPro" id="IPR000515">
    <property type="entry name" value="MetI-like"/>
</dbReference>
<gene>
    <name evidence="7" type="ORF">BN4615_P6509</name>
</gene>
<dbReference type="CDD" id="cd06261">
    <property type="entry name" value="TM_PBP2"/>
    <property type="match status" value="1"/>
</dbReference>
<dbReference type="InterPro" id="IPR049783">
    <property type="entry name" value="ABC_perm_TupB-like"/>
</dbReference>
<dbReference type="InterPro" id="IPR035906">
    <property type="entry name" value="MetI-like_sf"/>
</dbReference>
<evidence type="ECO:0000256" key="1">
    <source>
        <dbReference type="ARBA" id="ARBA00004141"/>
    </source>
</evidence>
<reference evidence="7" key="1">
    <citation type="submission" date="2016-04" db="EMBL/GenBank/DDBJ databases">
        <authorList>
            <person name="Evans L.H."/>
            <person name="Alamgir A."/>
            <person name="Owens N."/>
            <person name="Weber N.D."/>
            <person name="Virtaneva K."/>
            <person name="Barbian K."/>
            <person name="Babar A."/>
            <person name="Rosenke K."/>
        </authorList>
    </citation>
    <scope>NUCLEOTIDE SEQUENCE</scope>
    <source>
        <strain evidence="7">Nono1</strain>
    </source>
</reference>
<feature type="transmembrane region" description="Helical" evidence="5">
    <location>
        <begin position="61"/>
        <end position="86"/>
    </location>
</feature>
<dbReference type="SUPFAM" id="SSF161098">
    <property type="entry name" value="MetI-like"/>
    <property type="match status" value="1"/>
</dbReference>
<keyword evidence="2 5" id="KW-0812">Transmembrane</keyword>